<protein>
    <submittedName>
        <fullName evidence="1">Uncharacterized protein</fullName>
    </submittedName>
</protein>
<dbReference type="PANTHER" id="PTHR46880">
    <property type="entry name" value="RAS-ASSOCIATING DOMAIN-CONTAINING PROTEIN"/>
    <property type="match status" value="1"/>
</dbReference>
<evidence type="ECO:0000313" key="2">
    <source>
        <dbReference type="Proteomes" id="UP000507470"/>
    </source>
</evidence>
<proteinExistence type="predicted"/>
<sequence length="212" mass="23900">MVDETTDVAVKKELILYVRFLKNGKSSTHFLKMIELFDGKAATIKSAIVQTLEEIDVPLEKMCALGSDGASVMLGRKGGVAALLKAVCSNIDCKPLCCSQIGFSKLCSAAVPYLKMLKAIMEQLYRFYLYSAVRMAALHHIQRKDADYTEVRPLVTETLKPIQSFKERHGDNCASGKNVIEDLIKENFKVKSLTEEEFDKFERQVIYQYNQV</sequence>
<name>A0A6J8DLL7_MYTCO</name>
<evidence type="ECO:0000313" key="1">
    <source>
        <dbReference type="EMBL" id="CAC5408472.1"/>
    </source>
</evidence>
<dbReference type="OrthoDB" id="10000786at2759"/>
<dbReference type="AlphaFoldDB" id="A0A6J8DLL7"/>
<gene>
    <name evidence="1" type="ORF">MCOR_41860</name>
</gene>
<accession>A0A6J8DLL7</accession>
<organism evidence="1 2">
    <name type="scientific">Mytilus coruscus</name>
    <name type="common">Sea mussel</name>
    <dbReference type="NCBI Taxonomy" id="42192"/>
    <lineage>
        <taxon>Eukaryota</taxon>
        <taxon>Metazoa</taxon>
        <taxon>Spiralia</taxon>
        <taxon>Lophotrochozoa</taxon>
        <taxon>Mollusca</taxon>
        <taxon>Bivalvia</taxon>
        <taxon>Autobranchia</taxon>
        <taxon>Pteriomorphia</taxon>
        <taxon>Mytilida</taxon>
        <taxon>Mytiloidea</taxon>
        <taxon>Mytilidae</taxon>
        <taxon>Mytilinae</taxon>
        <taxon>Mytilus</taxon>
    </lineage>
</organism>
<keyword evidence="2" id="KW-1185">Reference proteome</keyword>
<dbReference type="EMBL" id="CACVKT020007541">
    <property type="protein sequence ID" value="CAC5408472.1"/>
    <property type="molecule type" value="Genomic_DNA"/>
</dbReference>
<dbReference type="Proteomes" id="UP000507470">
    <property type="component" value="Unassembled WGS sequence"/>
</dbReference>
<reference evidence="1 2" key="1">
    <citation type="submission" date="2020-06" db="EMBL/GenBank/DDBJ databases">
        <authorList>
            <person name="Li R."/>
            <person name="Bekaert M."/>
        </authorList>
    </citation>
    <scope>NUCLEOTIDE SEQUENCE [LARGE SCALE GENOMIC DNA]</scope>
    <source>
        <strain evidence="2">wild</strain>
    </source>
</reference>
<dbReference type="PANTHER" id="PTHR46880:SF5">
    <property type="entry name" value="DUF4371 DOMAIN-CONTAINING PROTEIN"/>
    <property type="match status" value="1"/>
</dbReference>